<gene>
    <name evidence="1" type="ORF">AVEN_96653_1</name>
</gene>
<dbReference type="Proteomes" id="UP000499080">
    <property type="component" value="Unassembled WGS sequence"/>
</dbReference>
<keyword evidence="2" id="KW-1185">Reference proteome</keyword>
<protein>
    <submittedName>
        <fullName evidence="1">Uncharacterized protein</fullName>
    </submittedName>
</protein>
<proteinExistence type="predicted"/>
<reference evidence="1 2" key="1">
    <citation type="journal article" date="2019" name="Sci. Rep.">
        <title>Orb-weaving spider Araneus ventricosus genome elucidates the spidroin gene catalogue.</title>
        <authorList>
            <person name="Kono N."/>
            <person name="Nakamura H."/>
            <person name="Ohtoshi R."/>
            <person name="Moran D.A.P."/>
            <person name="Shinohara A."/>
            <person name="Yoshida Y."/>
            <person name="Fujiwara M."/>
            <person name="Mori M."/>
            <person name="Tomita M."/>
            <person name="Arakawa K."/>
        </authorList>
    </citation>
    <scope>NUCLEOTIDE SEQUENCE [LARGE SCALE GENOMIC DNA]</scope>
</reference>
<comment type="caution">
    <text evidence="1">The sequence shown here is derived from an EMBL/GenBank/DDBJ whole genome shotgun (WGS) entry which is preliminary data.</text>
</comment>
<evidence type="ECO:0000313" key="1">
    <source>
        <dbReference type="EMBL" id="GBM25070.1"/>
    </source>
</evidence>
<sequence length="134" mass="14523">MGAGRGNAVSAAGLQVGPTHVSQLLDADRSNTGFAGLQVESISAIHYWYLLLLLLSQAGSHAGDKGPYQSLPLTSSPPVTGWTPCSLCRRFNEDFRLRHLLCSVAHDLGKSYWSLMILGDLRGSYNIYRSTKAN</sequence>
<organism evidence="1 2">
    <name type="scientific">Araneus ventricosus</name>
    <name type="common">Orbweaver spider</name>
    <name type="synonym">Epeira ventricosa</name>
    <dbReference type="NCBI Taxonomy" id="182803"/>
    <lineage>
        <taxon>Eukaryota</taxon>
        <taxon>Metazoa</taxon>
        <taxon>Ecdysozoa</taxon>
        <taxon>Arthropoda</taxon>
        <taxon>Chelicerata</taxon>
        <taxon>Arachnida</taxon>
        <taxon>Araneae</taxon>
        <taxon>Araneomorphae</taxon>
        <taxon>Entelegynae</taxon>
        <taxon>Araneoidea</taxon>
        <taxon>Araneidae</taxon>
        <taxon>Araneus</taxon>
    </lineage>
</organism>
<dbReference type="AlphaFoldDB" id="A0A4Y2E7H2"/>
<name>A0A4Y2E7H2_ARAVE</name>
<dbReference type="EMBL" id="BGPR01000531">
    <property type="protein sequence ID" value="GBM25070.1"/>
    <property type="molecule type" value="Genomic_DNA"/>
</dbReference>
<accession>A0A4Y2E7H2</accession>
<evidence type="ECO:0000313" key="2">
    <source>
        <dbReference type="Proteomes" id="UP000499080"/>
    </source>
</evidence>